<reference evidence="14 15" key="1">
    <citation type="journal article" date="2020" name="Front. Microbiol.">
        <title>Single-cell genomics of novel Actinobacteria with the Wood-Ljungdahl pathway discovered in a serpentinizing system.</title>
        <authorList>
            <person name="Merino N."/>
            <person name="Kawai M."/>
            <person name="Boyd E.S."/>
            <person name="Colman D.R."/>
            <person name="McGlynn S.E."/>
            <person name="Nealson K.H."/>
            <person name="Kurokawa K."/>
            <person name="Hongoh Y."/>
        </authorList>
    </citation>
    <scope>NUCLEOTIDE SEQUENCE [LARGE SCALE GENOMIC DNA]</scope>
    <source>
        <strain evidence="14 15">S25</strain>
    </source>
</reference>
<dbReference type="Proteomes" id="UP000543224">
    <property type="component" value="Unassembled WGS sequence"/>
</dbReference>
<evidence type="ECO:0000256" key="4">
    <source>
        <dbReference type="ARBA" id="ARBA00008791"/>
    </source>
</evidence>
<dbReference type="InterPro" id="IPR029044">
    <property type="entry name" value="Nucleotide-diphossugar_trans"/>
</dbReference>
<dbReference type="NCBIfam" id="NF010496">
    <property type="entry name" value="PRK13915.1"/>
    <property type="match status" value="1"/>
</dbReference>
<evidence type="ECO:0000256" key="9">
    <source>
        <dbReference type="ARBA" id="ARBA00040894"/>
    </source>
</evidence>
<comment type="caution">
    <text evidence="14">The sequence shown here is derived from an EMBL/GenBank/DDBJ whole genome shotgun (WGS) entry which is preliminary data.</text>
</comment>
<evidence type="ECO:0000256" key="3">
    <source>
        <dbReference type="ARBA" id="ARBA00006739"/>
    </source>
</evidence>
<protein>
    <recommendedName>
        <fullName evidence="9">Glucosyl-3-phosphoglycerate synthase</fullName>
        <ecNumber evidence="8">2.4.1.266</ecNumber>
    </recommendedName>
</protein>
<evidence type="ECO:0000256" key="6">
    <source>
        <dbReference type="ARBA" id="ARBA00022679"/>
    </source>
</evidence>
<evidence type="ECO:0000259" key="13">
    <source>
        <dbReference type="Pfam" id="PF00582"/>
    </source>
</evidence>
<evidence type="ECO:0000256" key="7">
    <source>
        <dbReference type="ARBA" id="ARBA00022842"/>
    </source>
</evidence>
<keyword evidence="5" id="KW-0328">Glycosyltransferase</keyword>
<comment type="catalytic activity">
    <reaction evidence="10">
        <text>(2R)-3-phosphoglycerate + UDP-alpha-D-glucose = (2R)-2-O-(alpha-D-glucopyranosyl)-3-phospho-glycerate + UDP + H(+)</text>
        <dbReference type="Rhea" id="RHEA:31319"/>
        <dbReference type="ChEBI" id="CHEBI:15378"/>
        <dbReference type="ChEBI" id="CHEBI:58223"/>
        <dbReference type="ChEBI" id="CHEBI:58272"/>
        <dbReference type="ChEBI" id="CHEBI:58885"/>
        <dbReference type="ChEBI" id="CHEBI:62600"/>
        <dbReference type="EC" id="2.4.1.266"/>
    </reaction>
    <physiologicalReaction direction="left-to-right" evidence="10">
        <dbReference type="Rhea" id="RHEA:31320"/>
    </physiologicalReaction>
</comment>
<comment type="similarity">
    <text evidence="3">Belongs to the glycosyltransferase 2 family.</text>
</comment>
<organism evidence="14 15">
    <name type="scientific">Candidatus Hakubella thermalkaliphila</name>
    <dbReference type="NCBI Taxonomy" id="2754717"/>
    <lineage>
        <taxon>Bacteria</taxon>
        <taxon>Bacillati</taxon>
        <taxon>Actinomycetota</taxon>
        <taxon>Actinomycetota incertae sedis</taxon>
        <taxon>Candidatus Hakubellales</taxon>
        <taxon>Candidatus Hakubellaceae</taxon>
        <taxon>Candidatus Hakubella</taxon>
    </lineage>
</organism>
<comment type="similarity">
    <text evidence="4">Belongs to the universal stress protein A family.</text>
</comment>
<feature type="domain" description="Glycosyltransferase 2-like" evidence="12">
    <location>
        <begin position="341"/>
        <end position="435"/>
    </location>
</feature>
<dbReference type="PANTHER" id="PTHR48090:SF10">
    <property type="entry name" value="GLUCOSYL-3-PHOSPHOGLYCERATE SYNTHASE"/>
    <property type="match status" value="1"/>
</dbReference>
<comment type="cofactor">
    <cofactor evidence="1">
        <name>Mn(2+)</name>
        <dbReference type="ChEBI" id="CHEBI:29035"/>
    </cofactor>
</comment>
<evidence type="ECO:0000256" key="8">
    <source>
        <dbReference type="ARBA" id="ARBA00039022"/>
    </source>
</evidence>
<evidence type="ECO:0000256" key="2">
    <source>
        <dbReference type="ARBA" id="ARBA00001946"/>
    </source>
</evidence>
<dbReference type="EC" id="2.4.1.266" evidence="8"/>
<evidence type="ECO:0000256" key="1">
    <source>
        <dbReference type="ARBA" id="ARBA00001936"/>
    </source>
</evidence>
<dbReference type="InterPro" id="IPR050256">
    <property type="entry name" value="Glycosyltransferase_2"/>
</dbReference>
<dbReference type="EMBL" id="BLRX01000030">
    <property type="protein sequence ID" value="GFP24998.1"/>
    <property type="molecule type" value="Genomic_DNA"/>
</dbReference>
<dbReference type="AlphaFoldDB" id="A0A6V8NXL9"/>
<dbReference type="GO" id="GO:0016757">
    <property type="term" value="F:glycosyltransferase activity"/>
    <property type="evidence" value="ECO:0007669"/>
    <property type="project" value="UniProtKB-KW"/>
</dbReference>
<evidence type="ECO:0000259" key="12">
    <source>
        <dbReference type="Pfam" id="PF00535"/>
    </source>
</evidence>
<feature type="domain" description="UspA" evidence="13">
    <location>
        <begin position="10"/>
        <end position="140"/>
    </location>
</feature>
<accession>A0A6V8NXL9</accession>
<comment type="cofactor">
    <cofactor evidence="2">
        <name>Mg(2+)</name>
        <dbReference type="ChEBI" id="CHEBI:18420"/>
    </cofactor>
</comment>
<dbReference type="InterPro" id="IPR006016">
    <property type="entry name" value="UspA"/>
</dbReference>
<name>A0A6V8NXL9_9ACTN</name>
<evidence type="ECO:0000313" key="14">
    <source>
        <dbReference type="EMBL" id="GFP24998.1"/>
    </source>
</evidence>
<dbReference type="PANTHER" id="PTHR48090">
    <property type="entry name" value="UNDECAPRENYL-PHOSPHATE 4-DEOXY-4-FORMAMIDO-L-ARABINOSE TRANSFERASE-RELATED"/>
    <property type="match status" value="1"/>
</dbReference>
<dbReference type="PRINTS" id="PR01438">
    <property type="entry name" value="UNVRSLSTRESS"/>
</dbReference>
<evidence type="ECO:0000313" key="15">
    <source>
        <dbReference type="Proteomes" id="UP000543224"/>
    </source>
</evidence>
<proteinExistence type="inferred from homology"/>
<dbReference type="Pfam" id="PF00582">
    <property type="entry name" value="Usp"/>
    <property type="match status" value="2"/>
</dbReference>
<gene>
    <name evidence="14" type="ORF">HKBW3S25_00448</name>
</gene>
<dbReference type="SUPFAM" id="SSF53448">
    <property type="entry name" value="Nucleotide-diphospho-sugar transferases"/>
    <property type="match status" value="1"/>
</dbReference>
<dbReference type="InterPro" id="IPR006015">
    <property type="entry name" value="Universal_stress_UspA"/>
</dbReference>
<dbReference type="CDD" id="cd00293">
    <property type="entry name" value="USP-like"/>
    <property type="match status" value="2"/>
</dbReference>
<dbReference type="InterPro" id="IPR001173">
    <property type="entry name" value="Glyco_trans_2-like"/>
</dbReference>
<evidence type="ECO:0000256" key="11">
    <source>
        <dbReference type="ARBA" id="ARBA00048997"/>
    </source>
</evidence>
<evidence type="ECO:0000256" key="10">
    <source>
        <dbReference type="ARBA" id="ARBA00048689"/>
    </source>
</evidence>
<dbReference type="SUPFAM" id="SSF52402">
    <property type="entry name" value="Adenine nucleotide alpha hydrolases-like"/>
    <property type="match status" value="2"/>
</dbReference>
<keyword evidence="6" id="KW-0808">Transferase</keyword>
<sequence>MDFQDKTYKIMIPLMRGRRTEERLQIALALTARAESKIVVLGIVEVPEDLSFSHGAIPARSYRRLLSRAIQVGRQEDVEIRSMVRISRRIWQGVLDAAAEEKPDLILFDWSGKTKRSDKVFGTTIDRVVQDPPCDIAVIRHHGRTDFKKILVPVRGGPHAELAIDLAMRMATNLHSQVSVMHVYLENISNVQRLREQSIIDKILHEMGLTDQIARLSISSDSTERAILEVSQDYDLIIMGASVPETSDPHLFGQIPEYVAKNASCAVLVVKTKEPVDLSQLLPAGTPDWSFPEVAILPSPETRISEIVDKWFAENTFHHSEFNDIERLLQLKRKQNLTISLGLPALNEEKTIGAIIRVIKEELHDKHPLLDEVVLIDSGSTDRTVDIARKLNVPFYVHQEILPEMGWYRGKGDALWKSLHVLKGDIIVWIDTDIRNIHPKFVYGLIGPLLTESTIKYAKGFYRRPIKKGGILLETGGGRVTELTARPLINLFFPELSGMMQPLAGECAGRREALEQVPFFTGYGVEIGLLIDILDKFGLSAIGQVDLDKRIHRNQPLTELSKMSFAIMQVILQRLEERQKVELLENINKSMKLICHERDRFFLEMQEIGDQERPPMAQIKEYRKRAWQ</sequence>
<dbReference type="Gene3D" id="3.40.50.12370">
    <property type="match status" value="1"/>
</dbReference>
<feature type="domain" description="UspA" evidence="13">
    <location>
        <begin position="147"/>
        <end position="271"/>
    </location>
</feature>
<dbReference type="Gene3D" id="3.90.550.10">
    <property type="entry name" value="Spore Coat Polysaccharide Biosynthesis Protein SpsA, Chain A"/>
    <property type="match status" value="1"/>
</dbReference>
<evidence type="ECO:0000256" key="5">
    <source>
        <dbReference type="ARBA" id="ARBA00022676"/>
    </source>
</evidence>
<dbReference type="Pfam" id="PF00535">
    <property type="entry name" value="Glycos_transf_2"/>
    <property type="match status" value="1"/>
</dbReference>
<comment type="catalytic activity">
    <reaction evidence="11">
        <text>an NDP-alpha-D-glucose + (2R)-3-phosphoglycerate = (2R)-2-O-(alpha-D-glucopyranosyl)-3-phospho-glycerate + a ribonucleoside 5'-diphosphate + H(+)</text>
        <dbReference type="Rhea" id="RHEA:47244"/>
        <dbReference type="ChEBI" id="CHEBI:15378"/>
        <dbReference type="ChEBI" id="CHEBI:57930"/>
        <dbReference type="ChEBI" id="CHEBI:58272"/>
        <dbReference type="ChEBI" id="CHEBI:62600"/>
        <dbReference type="ChEBI" id="CHEBI:76533"/>
        <dbReference type="EC" id="2.4.1.266"/>
    </reaction>
    <physiologicalReaction direction="left-to-right" evidence="11">
        <dbReference type="Rhea" id="RHEA:47245"/>
    </physiologicalReaction>
</comment>
<keyword evidence="7" id="KW-0460">Magnesium</keyword>